<name>A0A172TI76_9BACL</name>
<feature type="region of interest" description="Disordered" evidence="12">
    <location>
        <begin position="696"/>
        <end position="721"/>
    </location>
</feature>
<feature type="domain" description="UvrD-like helicase ATP-binding" evidence="13">
    <location>
        <begin position="12"/>
        <end position="291"/>
    </location>
</feature>
<evidence type="ECO:0000256" key="2">
    <source>
        <dbReference type="ARBA" id="ARBA00022741"/>
    </source>
</evidence>
<dbReference type="CDD" id="cd17932">
    <property type="entry name" value="DEXQc_UvrD"/>
    <property type="match status" value="1"/>
</dbReference>
<dbReference type="EMBL" id="CP011388">
    <property type="protein sequence ID" value="ANE46748.1"/>
    <property type="molecule type" value="Genomic_DNA"/>
</dbReference>
<evidence type="ECO:0000256" key="3">
    <source>
        <dbReference type="ARBA" id="ARBA00022801"/>
    </source>
</evidence>
<feature type="binding site" evidence="10">
    <location>
        <begin position="33"/>
        <end position="40"/>
    </location>
    <ligand>
        <name>ATP</name>
        <dbReference type="ChEBI" id="CHEBI:30616"/>
    </ligand>
</feature>
<keyword evidence="5 10" id="KW-0067">ATP-binding</keyword>
<dbReference type="PANTHER" id="PTHR11070">
    <property type="entry name" value="UVRD / RECB / PCRA DNA HELICASE FAMILY MEMBER"/>
    <property type="match status" value="1"/>
</dbReference>
<evidence type="ECO:0000256" key="5">
    <source>
        <dbReference type="ARBA" id="ARBA00022840"/>
    </source>
</evidence>
<dbReference type="GO" id="GO:0009314">
    <property type="term" value="P:response to radiation"/>
    <property type="evidence" value="ECO:0007669"/>
    <property type="project" value="UniProtKB-ARBA"/>
</dbReference>
<protein>
    <recommendedName>
        <fullName evidence="11">ATP-dependent DNA helicase</fullName>
        <ecNumber evidence="11">5.6.2.4</ecNumber>
    </recommendedName>
</protein>
<dbReference type="KEGG" id="pswu:SY83_11215"/>
<comment type="similarity">
    <text evidence="1 11">Belongs to the helicase family. UvrD subfamily.</text>
</comment>
<evidence type="ECO:0000313" key="16">
    <source>
        <dbReference type="Proteomes" id="UP000076927"/>
    </source>
</evidence>
<comment type="catalytic activity">
    <reaction evidence="8">
        <text>Couples ATP hydrolysis with the unwinding of duplex DNA by translocating in the 3'-5' direction.</text>
        <dbReference type="EC" id="5.6.2.4"/>
    </reaction>
</comment>
<sequence>MNESLNIFKAIDRLNPPQKEAVETVEAPLLIMAGAGSGKTRVLTHRIAYLIASNKAAPWSILAITFTNKAAREMQERVSKLVGPSGRDIWVSTFHSMCVRILRKDIQRLGYSSNFTILDSTDQLSVIRNCMKELNVDTKKFEPKAVQAAMSTAKNELITPQQYEAKIGDYFQGIVAKVYAMYQKRLKANNSLDFDDLIMVSIRLFEEAPDVLEYYQNKFKYIHVDEYQDTNRAQYMLCKMIADKHQRICVVGDSDQSIYGWRGADISNILNFEKDYPDAVTILLEQNYRSTSNILNAANEVIKLNLGRKPKNLWTDKEGGKKIQVYQADSEHEEGYFICGEIIKNRKSGKTYHDHAILYRTNAQSRVIEEILIKSDIPYQIVGGIKFYDRKEIKDILAYLRLVSNPDDDISLQRVINVPKRGIGGTTMDKLMEGAQMRGISAFAMLRNLDVLDIAPRTKSMMAEFRNLIDHLTQMVEYLSVTELTEQMLEMSEYKLELHREGTIESKSRLENIEEFLSVTLEFEKRNDDKSLLSFLTDLALIADIDSMDKDEEVKDSVVLMTMHSAKGLEFPVVFICGMEENVFPHSRVQNDAEELEEERRLAYVGITRAERELFLTSARMRTLFGRTAANAPSRFLEEIPDDFKELVSPTRGFGRSVGGTGFARGGRGAGGGASGGSFGGANPFGGAAFGAASGGPVKTQMTSAPAVNRPKPGEFGVGDKVSHGKWGTGTIVAMKGSGDDTELQIAFPAPVGVKRLLAGFAPITKV</sequence>
<evidence type="ECO:0000256" key="4">
    <source>
        <dbReference type="ARBA" id="ARBA00022806"/>
    </source>
</evidence>
<dbReference type="AlphaFoldDB" id="A0A172TI76"/>
<dbReference type="InterPro" id="IPR027417">
    <property type="entry name" value="P-loop_NTPase"/>
</dbReference>
<dbReference type="OrthoDB" id="9810135at2"/>
<dbReference type="PATRIC" id="fig|1178515.4.peg.2251"/>
<dbReference type="InterPro" id="IPR014016">
    <property type="entry name" value="UvrD-like_ATP-bd"/>
</dbReference>
<dbReference type="NCBIfam" id="TIGR01073">
    <property type="entry name" value="pcrA"/>
    <property type="match status" value="1"/>
</dbReference>
<evidence type="ECO:0000313" key="15">
    <source>
        <dbReference type="EMBL" id="ANE46748.1"/>
    </source>
</evidence>
<dbReference type="PANTHER" id="PTHR11070:SF2">
    <property type="entry name" value="ATP-DEPENDENT DNA HELICASE SRS2"/>
    <property type="match status" value="1"/>
</dbReference>
<keyword evidence="3 10" id="KW-0378">Hydrolase</keyword>
<evidence type="ECO:0000256" key="1">
    <source>
        <dbReference type="ARBA" id="ARBA00009922"/>
    </source>
</evidence>
<dbReference type="GO" id="GO:0005524">
    <property type="term" value="F:ATP binding"/>
    <property type="evidence" value="ECO:0007669"/>
    <property type="project" value="UniProtKB-UniRule"/>
</dbReference>
<dbReference type="Gene3D" id="1.10.486.10">
    <property type="entry name" value="PCRA, domain 4"/>
    <property type="match status" value="1"/>
</dbReference>
<dbReference type="PROSITE" id="PS51198">
    <property type="entry name" value="UVRD_HELICASE_ATP_BIND"/>
    <property type="match status" value="1"/>
</dbReference>
<dbReference type="STRING" id="1178515.SY83_11215"/>
<evidence type="ECO:0000259" key="14">
    <source>
        <dbReference type="PROSITE" id="PS51217"/>
    </source>
</evidence>
<evidence type="ECO:0000256" key="7">
    <source>
        <dbReference type="ARBA" id="ARBA00023235"/>
    </source>
</evidence>
<dbReference type="GO" id="GO:0005829">
    <property type="term" value="C:cytosol"/>
    <property type="evidence" value="ECO:0007669"/>
    <property type="project" value="TreeGrafter"/>
</dbReference>
<dbReference type="EC" id="5.6.2.4" evidence="11"/>
<dbReference type="GO" id="GO:0033202">
    <property type="term" value="C:DNA helicase complex"/>
    <property type="evidence" value="ECO:0007669"/>
    <property type="project" value="TreeGrafter"/>
</dbReference>
<dbReference type="GO" id="GO:0043138">
    <property type="term" value="F:3'-5' DNA helicase activity"/>
    <property type="evidence" value="ECO:0007669"/>
    <property type="project" value="UniProtKB-EC"/>
</dbReference>
<comment type="catalytic activity">
    <reaction evidence="9 11">
        <text>ATP + H2O = ADP + phosphate + H(+)</text>
        <dbReference type="Rhea" id="RHEA:13065"/>
        <dbReference type="ChEBI" id="CHEBI:15377"/>
        <dbReference type="ChEBI" id="CHEBI:15378"/>
        <dbReference type="ChEBI" id="CHEBI:30616"/>
        <dbReference type="ChEBI" id="CHEBI:43474"/>
        <dbReference type="ChEBI" id="CHEBI:456216"/>
        <dbReference type="EC" id="5.6.2.4"/>
    </reaction>
</comment>
<proteinExistence type="inferred from homology"/>
<organism evidence="15 16">
    <name type="scientific">Paenibacillus swuensis</name>
    <dbReference type="NCBI Taxonomy" id="1178515"/>
    <lineage>
        <taxon>Bacteria</taxon>
        <taxon>Bacillati</taxon>
        <taxon>Bacillota</taxon>
        <taxon>Bacilli</taxon>
        <taxon>Bacillales</taxon>
        <taxon>Paenibacillaceae</taxon>
        <taxon>Paenibacillus</taxon>
    </lineage>
</organism>
<gene>
    <name evidence="15" type="ORF">SY83_11215</name>
</gene>
<dbReference type="PROSITE" id="PS51217">
    <property type="entry name" value="UVRD_HELICASE_CTER"/>
    <property type="match status" value="1"/>
</dbReference>
<evidence type="ECO:0000256" key="10">
    <source>
        <dbReference type="PROSITE-ProRule" id="PRU00560"/>
    </source>
</evidence>
<dbReference type="GO" id="GO:0016887">
    <property type="term" value="F:ATP hydrolysis activity"/>
    <property type="evidence" value="ECO:0007669"/>
    <property type="project" value="RHEA"/>
</dbReference>
<evidence type="ECO:0000256" key="8">
    <source>
        <dbReference type="ARBA" id="ARBA00034617"/>
    </source>
</evidence>
<dbReference type="GO" id="GO:0000725">
    <property type="term" value="P:recombinational repair"/>
    <property type="evidence" value="ECO:0007669"/>
    <property type="project" value="TreeGrafter"/>
</dbReference>
<keyword evidence="16" id="KW-1185">Reference proteome</keyword>
<keyword evidence="2 10" id="KW-0547">Nucleotide-binding</keyword>
<dbReference type="FunFam" id="1.10.486.10:FF:000003">
    <property type="entry name" value="ATP-dependent DNA helicase"/>
    <property type="match status" value="1"/>
</dbReference>
<dbReference type="Pfam" id="PF13361">
    <property type="entry name" value="UvrD_C"/>
    <property type="match status" value="1"/>
</dbReference>
<dbReference type="SUPFAM" id="SSF52540">
    <property type="entry name" value="P-loop containing nucleoside triphosphate hydrolases"/>
    <property type="match status" value="1"/>
</dbReference>
<dbReference type="Pfam" id="PF21196">
    <property type="entry name" value="PcrA_UvrD_tudor"/>
    <property type="match status" value="1"/>
</dbReference>
<dbReference type="GO" id="GO:0006260">
    <property type="term" value="P:DNA replication"/>
    <property type="evidence" value="ECO:0007669"/>
    <property type="project" value="InterPro"/>
</dbReference>
<accession>A0A172TI76</accession>
<dbReference type="Gene3D" id="3.40.50.300">
    <property type="entry name" value="P-loop containing nucleotide triphosphate hydrolases"/>
    <property type="match status" value="2"/>
</dbReference>
<evidence type="ECO:0000256" key="9">
    <source>
        <dbReference type="ARBA" id="ARBA00048988"/>
    </source>
</evidence>
<dbReference type="FunFam" id="1.10.10.160:FF:000001">
    <property type="entry name" value="ATP-dependent DNA helicase"/>
    <property type="match status" value="1"/>
</dbReference>
<dbReference type="InterPro" id="IPR000212">
    <property type="entry name" value="DNA_helicase_UvrD/REP"/>
</dbReference>
<keyword evidence="6 11" id="KW-0238">DNA-binding</keyword>
<dbReference type="Pfam" id="PF00580">
    <property type="entry name" value="UvrD-helicase"/>
    <property type="match status" value="1"/>
</dbReference>
<keyword evidence="4 10" id="KW-0347">Helicase</keyword>
<dbReference type="Proteomes" id="UP000076927">
    <property type="component" value="Chromosome"/>
</dbReference>
<dbReference type="GO" id="GO:0003677">
    <property type="term" value="F:DNA binding"/>
    <property type="evidence" value="ECO:0007669"/>
    <property type="project" value="UniProtKB-KW"/>
</dbReference>
<dbReference type="Gene3D" id="1.10.10.160">
    <property type="match status" value="1"/>
</dbReference>
<feature type="domain" description="UvrD-like helicase C-terminal" evidence="14">
    <location>
        <begin position="292"/>
        <end position="568"/>
    </location>
</feature>
<dbReference type="InterPro" id="IPR013986">
    <property type="entry name" value="DExx_box_DNA_helicase_dom_sf"/>
</dbReference>
<dbReference type="RefSeq" id="WP_068606520.1">
    <property type="nucleotide sequence ID" value="NZ_CP011388.1"/>
</dbReference>
<evidence type="ECO:0000256" key="11">
    <source>
        <dbReference type="RuleBase" id="RU364053"/>
    </source>
</evidence>
<evidence type="ECO:0000256" key="6">
    <source>
        <dbReference type="ARBA" id="ARBA00023125"/>
    </source>
</evidence>
<dbReference type="InterPro" id="IPR014017">
    <property type="entry name" value="DNA_helicase_UvrD-like_C"/>
</dbReference>
<keyword evidence="7" id="KW-0413">Isomerase</keyword>
<evidence type="ECO:0000256" key="12">
    <source>
        <dbReference type="SAM" id="MobiDB-lite"/>
    </source>
</evidence>
<evidence type="ECO:0000259" key="13">
    <source>
        <dbReference type="PROSITE" id="PS51198"/>
    </source>
</evidence>
<dbReference type="InterPro" id="IPR005751">
    <property type="entry name" value="ATP-dep_DNA_helicase_PcrA"/>
</dbReference>
<reference evidence="15 16" key="1">
    <citation type="submission" date="2015-01" db="EMBL/GenBank/DDBJ databases">
        <title>Paenibacillus swuensis/DY6/whole genome sequencing.</title>
        <authorList>
            <person name="Kim M.K."/>
            <person name="Srinivasan S."/>
            <person name="Lee J.-J."/>
        </authorList>
    </citation>
    <scope>NUCLEOTIDE SEQUENCE [LARGE SCALE GENOMIC DNA]</scope>
    <source>
        <strain evidence="15 16">DY6</strain>
    </source>
</reference>